<proteinExistence type="predicted"/>
<name>A0A9P0LZH1_ACAOB</name>
<evidence type="ECO:0000313" key="2">
    <source>
        <dbReference type="Proteomes" id="UP001152888"/>
    </source>
</evidence>
<dbReference type="Proteomes" id="UP001152888">
    <property type="component" value="Unassembled WGS sequence"/>
</dbReference>
<protein>
    <submittedName>
        <fullName evidence="1">Uncharacterized protein</fullName>
    </submittedName>
</protein>
<comment type="caution">
    <text evidence="1">The sequence shown here is derived from an EMBL/GenBank/DDBJ whole genome shotgun (WGS) entry which is preliminary data.</text>
</comment>
<sequence>MRLSLSAATLYFREFEYKISVISLDSGIVYSQTDMGSSTSMNLESVKMICALCVVFLIVEEISSIPYKKYDTVYEKISPVDFEERLYKKSPPKGGKYRKVNCRVNVFAPVCRGIAAKRSTGASYTIPASPEALSIPMFYAWDTTEERR</sequence>
<dbReference type="AlphaFoldDB" id="A0A9P0LZH1"/>
<gene>
    <name evidence="1" type="ORF">ACAOBT_LOCUS28098</name>
</gene>
<dbReference type="EMBL" id="CAKOFQ010007597">
    <property type="protein sequence ID" value="CAH2004627.1"/>
    <property type="molecule type" value="Genomic_DNA"/>
</dbReference>
<evidence type="ECO:0000313" key="1">
    <source>
        <dbReference type="EMBL" id="CAH2004627.1"/>
    </source>
</evidence>
<reference evidence="1" key="1">
    <citation type="submission" date="2022-03" db="EMBL/GenBank/DDBJ databases">
        <authorList>
            <person name="Sayadi A."/>
        </authorList>
    </citation>
    <scope>NUCLEOTIDE SEQUENCE</scope>
</reference>
<accession>A0A9P0LZH1</accession>
<keyword evidence="2" id="KW-1185">Reference proteome</keyword>
<dbReference type="OrthoDB" id="6722591at2759"/>
<organism evidence="1 2">
    <name type="scientific">Acanthoscelides obtectus</name>
    <name type="common">Bean weevil</name>
    <name type="synonym">Bruchus obtectus</name>
    <dbReference type="NCBI Taxonomy" id="200917"/>
    <lineage>
        <taxon>Eukaryota</taxon>
        <taxon>Metazoa</taxon>
        <taxon>Ecdysozoa</taxon>
        <taxon>Arthropoda</taxon>
        <taxon>Hexapoda</taxon>
        <taxon>Insecta</taxon>
        <taxon>Pterygota</taxon>
        <taxon>Neoptera</taxon>
        <taxon>Endopterygota</taxon>
        <taxon>Coleoptera</taxon>
        <taxon>Polyphaga</taxon>
        <taxon>Cucujiformia</taxon>
        <taxon>Chrysomeloidea</taxon>
        <taxon>Chrysomelidae</taxon>
        <taxon>Bruchinae</taxon>
        <taxon>Bruchini</taxon>
        <taxon>Acanthoscelides</taxon>
    </lineage>
</organism>